<evidence type="ECO:0000313" key="2">
    <source>
        <dbReference type="EMBL" id="STD84288.1"/>
    </source>
</evidence>
<keyword evidence="1" id="KW-0175">Coiled coil</keyword>
<dbReference type="EMBL" id="UFYW01000001">
    <property type="protein sequence ID" value="STD84288.1"/>
    <property type="molecule type" value="Genomic_DNA"/>
</dbReference>
<dbReference type="AlphaFoldDB" id="A0A376H7B9"/>
<gene>
    <name evidence="2" type="ORF">NCTC12360_02817</name>
</gene>
<evidence type="ECO:0000256" key="1">
    <source>
        <dbReference type="SAM" id="Coils"/>
    </source>
</evidence>
<reference evidence="2 3" key="1">
    <citation type="submission" date="2018-06" db="EMBL/GenBank/DDBJ databases">
        <authorList>
            <consortium name="Pathogen Informatics"/>
            <person name="Doyle S."/>
        </authorList>
    </citation>
    <scope>NUCLEOTIDE SEQUENCE [LARGE SCALE GENOMIC DNA]</scope>
    <source>
        <strain evidence="2 3">NCTC12360</strain>
    </source>
</reference>
<dbReference type="RefSeq" id="WP_060815345.1">
    <property type="nucleotide sequence ID" value="NZ_JBHULA010000011.1"/>
</dbReference>
<dbReference type="OrthoDB" id="2222106at2"/>
<protein>
    <submittedName>
        <fullName evidence="2">Uncharacterized protein</fullName>
    </submittedName>
</protein>
<feature type="coiled-coil region" evidence="1">
    <location>
        <begin position="8"/>
        <end position="35"/>
    </location>
</feature>
<dbReference type="Proteomes" id="UP000254807">
    <property type="component" value="Unassembled WGS sequence"/>
</dbReference>
<accession>A0A376H7B9</accession>
<evidence type="ECO:0000313" key="3">
    <source>
        <dbReference type="Proteomes" id="UP000254807"/>
    </source>
</evidence>
<keyword evidence="3" id="KW-1185">Reference proteome</keyword>
<sequence>MSETNDQLNIEQIDAAKKNAEIKAAEKNNKIKERLLGYSMRELQANDLFKVIEIVQILNVTELVTEFLKQKDAAKIQTQKAQGLALVASKKSEGEQESLTEQVKAIQSDISAQSFDLVAKAVKFIMSHSSEIKVELNGLLADLTGKTPEEIGKTNIVTYGLLVKDFFLKPELREALELLF</sequence>
<name>A0A376H7B9_ENTGA</name>
<organism evidence="2 3">
    <name type="scientific">Enterococcus gallinarum</name>
    <dbReference type="NCBI Taxonomy" id="1353"/>
    <lineage>
        <taxon>Bacteria</taxon>
        <taxon>Bacillati</taxon>
        <taxon>Bacillota</taxon>
        <taxon>Bacilli</taxon>
        <taxon>Lactobacillales</taxon>
        <taxon>Enterococcaceae</taxon>
        <taxon>Enterococcus</taxon>
    </lineage>
</organism>
<proteinExistence type="predicted"/>